<dbReference type="EMBL" id="RQVQ01000034">
    <property type="protein sequence ID" value="RRJ89084.1"/>
    <property type="molecule type" value="Genomic_DNA"/>
</dbReference>
<dbReference type="RefSeq" id="WP_125019797.1">
    <property type="nucleotide sequence ID" value="NZ_RQVQ01000034.1"/>
</dbReference>
<evidence type="ECO:0000256" key="6">
    <source>
        <dbReference type="ARBA" id="ARBA00023136"/>
    </source>
</evidence>
<dbReference type="InterPro" id="IPR051907">
    <property type="entry name" value="DoxX-like_oxidoreductase"/>
</dbReference>
<evidence type="ECO:0000256" key="3">
    <source>
        <dbReference type="ARBA" id="ARBA00022475"/>
    </source>
</evidence>
<keyword evidence="5 7" id="KW-1133">Transmembrane helix</keyword>
<keyword evidence="9" id="KW-1185">Reference proteome</keyword>
<sequence>MKQLLFSTKNTKSLDLGLLVLRVGFAMLMIPHGWAKFLKFEDLQTKFMDFMGLGPTISLGLVIFSELICSVLLAFGLLTRWAIIPLVVTAIVILSAHNWDVFGESELGTAYLIGYVAILFLGPGKYSLDAILSKNIN</sequence>
<reference evidence="8 9" key="1">
    <citation type="submission" date="2018-11" db="EMBL/GenBank/DDBJ databases">
        <title>Flavobacterium sp. nov., YIM 102701-2 draft genome.</title>
        <authorList>
            <person name="Li G."/>
            <person name="Jiang Y."/>
        </authorList>
    </citation>
    <scope>NUCLEOTIDE SEQUENCE [LARGE SCALE GENOMIC DNA]</scope>
    <source>
        <strain evidence="8 9">YIM 102701-2</strain>
    </source>
</reference>
<name>A0A3P3W2X6_9FLAO</name>
<evidence type="ECO:0000256" key="2">
    <source>
        <dbReference type="ARBA" id="ARBA00006679"/>
    </source>
</evidence>
<keyword evidence="3" id="KW-1003">Cell membrane</keyword>
<comment type="subcellular location">
    <subcellularLocation>
        <location evidence="1">Cell membrane</location>
        <topology evidence="1">Multi-pass membrane protein</topology>
    </subcellularLocation>
</comment>
<dbReference type="OrthoDB" id="9813193at2"/>
<dbReference type="Pfam" id="PF07681">
    <property type="entry name" value="DoxX"/>
    <property type="match status" value="1"/>
</dbReference>
<organism evidence="8 9">
    <name type="scientific">Paenimyroides tangerinum</name>
    <dbReference type="NCBI Taxonomy" id="2488728"/>
    <lineage>
        <taxon>Bacteria</taxon>
        <taxon>Pseudomonadati</taxon>
        <taxon>Bacteroidota</taxon>
        <taxon>Flavobacteriia</taxon>
        <taxon>Flavobacteriales</taxon>
        <taxon>Flavobacteriaceae</taxon>
        <taxon>Paenimyroides</taxon>
    </lineage>
</organism>
<proteinExistence type="inferred from homology"/>
<dbReference type="GO" id="GO:0005886">
    <property type="term" value="C:plasma membrane"/>
    <property type="evidence" value="ECO:0007669"/>
    <property type="project" value="UniProtKB-SubCell"/>
</dbReference>
<gene>
    <name evidence="8" type="ORF">EG240_12875</name>
</gene>
<evidence type="ECO:0000313" key="9">
    <source>
        <dbReference type="Proteomes" id="UP000275719"/>
    </source>
</evidence>
<feature type="transmembrane region" description="Helical" evidence="7">
    <location>
        <begin position="81"/>
        <end position="99"/>
    </location>
</feature>
<evidence type="ECO:0000256" key="5">
    <source>
        <dbReference type="ARBA" id="ARBA00022989"/>
    </source>
</evidence>
<dbReference type="Proteomes" id="UP000275719">
    <property type="component" value="Unassembled WGS sequence"/>
</dbReference>
<accession>A0A3P3W2X6</accession>
<evidence type="ECO:0000256" key="1">
    <source>
        <dbReference type="ARBA" id="ARBA00004651"/>
    </source>
</evidence>
<feature type="transmembrane region" description="Helical" evidence="7">
    <location>
        <begin position="12"/>
        <end position="30"/>
    </location>
</feature>
<comment type="caution">
    <text evidence="8">The sequence shown here is derived from an EMBL/GenBank/DDBJ whole genome shotgun (WGS) entry which is preliminary data.</text>
</comment>
<comment type="similarity">
    <text evidence="2">Belongs to the DoxX family.</text>
</comment>
<dbReference type="InterPro" id="IPR032808">
    <property type="entry name" value="DoxX"/>
</dbReference>
<dbReference type="AlphaFoldDB" id="A0A3P3W2X6"/>
<keyword evidence="6 7" id="KW-0472">Membrane</keyword>
<feature type="transmembrane region" description="Helical" evidence="7">
    <location>
        <begin position="50"/>
        <end position="74"/>
    </location>
</feature>
<evidence type="ECO:0000256" key="4">
    <source>
        <dbReference type="ARBA" id="ARBA00022692"/>
    </source>
</evidence>
<dbReference type="PANTHER" id="PTHR33452:SF1">
    <property type="entry name" value="INNER MEMBRANE PROTEIN YPHA-RELATED"/>
    <property type="match status" value="1"/>
</dbReference>
<evidence type="ECO:0000256" key="7">
    <source>
        <dbReference type="SAM" id="Phobius"/>
    </source>
</evidence>
<evidence type="ECO:0000313" key="8">
    <source>
        <dbReference type="EMBL" id="RRJ89084.1"/>
    </source>
</evidence>
<dbReference type="PANTHER" id="PTHR33452">
    <property type="entry name" value="OXIDOREDUCTASE CATD-RELATED"/>
    <property type="match status" value="1"/>
</dbReference>
<protein>
    <submittedName>
        <fullName evidence="8">DoxX family protein</fullName>
    </submittedName>
</protein>
<keyword evidence="4 7" id="KW-0812">Transmembrane</keyword>
<feature type="transmembrane region" description="Helical" evidence="7">
    <location>
        <begin position="111"/>
        <end position="128"/>
    </location>
</feature>